<dbReference type="PANTHER" id="PTHR42776:SF27">
    <property type="entry name" value="DIPEPTIDYL PEPTIDASE FAMILY MEMBER 6"/>
    <property type="match status" value="1"/>
</dbReference>
<keyword evidence="1" id="KW-0378">Hydrolase</keyword>
<dbReference type="Proteomes" id="UP000184997">
    <property type="component" value="Unassembled WGS sequence"/>
</dbReference>
<dbReference type="Pfam" id="PF00326">
    <property type="entry name" value="Peptidase_S9"/>
    <property type="match status" value="1"/>
</dbReference>
<dbReference type="EMBL" id="FLUK01000118">
    <property type="protein sequence ID" value="SBV87448.1"/>
    <property type="molecule type" value="Genomic_DNA"/>
</dbReference>
<accession>A0A1M4IGJ3</accession>
<evidence type="ECO:0000256" key="1">
    <source>
        <dbReference type="ARBA" id="ARBA00022801"/>
    </source>
</evidence>
<organism evidence="4 5">
    <name type="scientific">Xanthomonas graminis pv. graminis</name>
    <dbReference type="NCBI Taxonomy" id="134874"/>
    <lineage>
        <taxon>Bacteria</taxon>
        <taxon>Pseudomonadati</taxon>
        <taxon>Pseudomonadota</taxon>
        <taxon>Gammaproteobacteria</taxon>
        <taxon>Lysobacterales</taxon>
        <taxon>Lysobacteraceae</taxon>
        <taxon>Xanthomonas</taxon>
        <taxon>Xanthomonas translucens group</taxon>
        <taxon>Xanthomonas graminis</taxon>
    </lineage>
</organism>
<dbReference type="Gene3D" id="3.40.50.1820">
    <property type="entry name" value="alpha/beta hydrolase"/>
    <property type="match status" value="1"/>
</dbReference>
<feature type="signal peptide" evidence="2">
    <location>
        <begin position="1"/>
        <end position="25"/>
    </location>
</feature>
<evidence type="ECO:0000313" key="5">
    <source>
        <dbReference type="Proteomes" id="UP000184997"/>
    </source>
</evidence>
<gene>
    <name evidence="4" type="ORF">XTGNCPPB3709_1373</name>
</gene>
<name>A0A1M4IGJ3_9XANT</name>
<dbReference type="SUPFAM" id="SSF82171">
    <property type="entry name" value="DPP6 N-terminal domain-like"/>
    <property type="match status" value="1"/>
</dbReference>
<keyword evidence="2" id="KW-0732">Signal</keyword>
<protein>
    <submittedName>
        <fullName evidence="4">Prolyl oligopeptidase</fullName>
    </submittedName>
</protein>
<reference evidence="5" key="1">
    <citation type="submission" date="2016-07" db="EMBL/GenBank/DDBJ databases">
        <authorList>
            <person name="Florea S."/>
            <person name="Webb J.S."/>
            <person name="Jaromczyk J."/>
            <person name="Schardl C.L."/>
        </authorList>
    </citation>
    <scope>NUCLEOTIDE SEQUENCE [LARGE SCALE GENOMIC DNA]</scope>
</reference>
<dbReference type="InterPro" id="IPR029058">
    <property type="entry name" value="AB_hydrolase_fold"/>
</dbReference>
<evidence type="ECO:0000256" key="2">
    <source>
        <dbReference type="SAM" id="SignalP"/>
    </source>
</evidence>
<dbReference type="GO" id="GO:0004252">
    <property type="term" value="F:serine-type endopeptidase activity"/>
    <property type="evidence" value="ECO:0007669"/>
    <property type="project" value="TreeGrafter"/>
</dbReference>
<evidence type="ECO:0000313" key="4">
    <source>
        <dbReference type="EMBL" id="SBV87448.1"/>
    </source>
</evidence>
<dbReference type="SUPFAM" id="SSF53474">
    <property type="entry name" value="alpha/beta-Hydrolases"/>
    <property type="match status" value="1"/>
</dbReference>
<evidence type="ECO:0000259" key="3">
    <source>
        <dbReference type="Pfam" id="PF00326"/>
    </source>
</evidence>
<sequence>MSGRLGAVALCCVLGLGIGMGSAQAQVDLAPFLKQEQVGELKLSPTGEFYAATVPLADRTALAVMRRSDSKIVGTFSMEKNTHVSDFVWVNDTRVLFSMAQKMGARDRPWGTGELFAINADGGAAELLVGQRVTGNGPGTLIQTKKVEKVIAEWVGPLPGDDRNVVIQVRPFSVAQDPYSRTEILDVYSGRRRQLVGSPKVRGASFLSDAQGKVRFAWGSDADNANKLFYRDAQGGDWRLLNDQNLSHHAEWPIGFSEDGRTAYLQIQQDKGSDAIVAWNVDSNERKLVARDALADPYRVMYRHGTRLPVGIEVLGDKPRSLFFDPASPEAKTERSLEAAFPGQAVYVTSSTRDGRLNLVQVQSGRNPGAFYLFDTVAKKADFAFARRAALQPAKLAEVRPIALQARDGLPLHGFVTLPAAAASGKVPMVVMPHGGPFGIFDNGLFDEDAQVLASAGYAVLQVNYRGSGNYGLAFKQAGAGQWGGTMQDDVTDATRWAIAQGIADPARICIYGASYGAYASLMGVAKEPALYRCAAGYVGVYDLPMLYVRGDTHERDSGKTFLREWVGSSAELAALSPVNLAGKIEVPVFLAAGGEDERAPIQHSKKMEAALKNAGVPVETLYVPTEGHGFYTEEHRREFYTRLLAFLSRSLGGATATAAAALAR</sequence>
<dbReference type="GO" id="GO:0006508">
    <property type="term" value="P:proteolysis"/>
    <property type="evidence" value="ECO:0007669"/>
    <property type="project" value="InterPro"/>
</dbReference>
<dbReference type="PANTHER" id="PTHR42776">
    <property type="entry name" value="SERINE PEPTIDASE S9 FAMILY MEMBER"/>
    <property type="match status" value="1"/>
</dbReference>
<feature type="domain" description="Peptidase S9 prolyl oligopeptidase catalytic" evidence="3">
    <location>
        <begin position="446"/>
        <end position="653"/>
    </location>
</feature>
<proteinExistence type="predicted"/>
<feature type="chain" id="PRO_5010173349" evidence="2">
    <location>
        <begin position="26"/>
        <end position="665"/>
    </location>
</feature>
<dbReference type="AlphaFoldDB" id="A0A1M4IGJ3"/>
<dbReference type="InterPro" id="IPR001375">
    <property type="entry name" value="Peptidase_S9_cat"/>
</dbReference>